<name>A0A484KLE2_9ASTE</name>
<evidence type="ECO:0000313" key="3">
    <source>
        <dbReference type="Proteomes" id="UP000595140"/>
    </source>
</evidence>
<feature type="compositionally biased region" description="Basic and acidic residues" evidence="1">
    <location>
        <begin position="31"/>
        <end position="46"/>
    </location>
</feature>
<gene>
    <name evidence="2" type="ORF">CCAM_LOCUS6530</name>
</gene>
<sequence>MMDAIRNLICAPLSPSNLTYMATVQNIESHEKEAMDDSDIESHVGDDMDNGPELMNEDDERSNIVGNNKGDISEDIVNADTLDLPSHECYAPINASSCVVIAELALLEGVNKVADIDNKQADNPISFDTIKLFDIVDVVKTKHLVSPKEPKFSIGSISLVPRLAPRSKMVAYSKSGLLLWFSILSPVLKHEWEPPP</sequence>
<dbReference type="Proteomes" id="UP000595140">
    <property type="component" value="Unassembled WGS sequence"/>
</dbReference>
<keyword evidence="3" id="KW-1185">Reference proteome</keyword>
<protein>
    <submittedName>
        <fullName evidence="2">Uncharacterized protein</fullName>
    </submittedName>
</protein>
<accession>A0A484KLE2</accession>
<reference evidence="2 3" key="1">
    <citation type="submission" date="2018-04" db="EMBL/GenBank/DDBJ databases">
        <authorList>
            <person name="Vogel A."/>
        </authorList>
    </citation>
    <scope>NUCLEOTIDE SEQUENCE [LARGE SCALE GENOMIC DNA]</scope>
</reference>
<feature type="region of interest" description="Disordered" evidence="1">
    <location>
        <begin position="31"/>
        <end position="59"/>
    </location>
</feature>
<dbReference type="AlphaFoldDB" id="A0A484KLE2"/>
<organism evidence="2 3">
    <name type="scientific">Cuscuta campestris</name>
    <dbReference type="NCBI Taxonomy" id="132261"/>
    <lineage>
        <taxon>Eukaryota</taxon>
        <taxon>Viridiplantae</taxon>
        <taxon>Streptophyta</taxon>
        <taxon>Embryophyta</taxon>
        <taxon>Tracheophyta</taxon>
        <taxon>Spermatophyta</taxon>
        <taxon>Magnoliopsida</taxon>
        <taxon>eudicotyledons</taxon>
        <taxon>Gunneridae</taxon>
        <taxon>Pentapetalae</taxon>
        <taxon>asterids</taxon>
        <taxon>lamiids</taxon>
        <taxon>Solanales</taxon>
        <taxon>Convolvulaceae</taxon>
        <taxon>Cuscuteae</taxon>
        <taxon>Cuscuta</taxon>
        <taxon>Cuscuta subgen. Grammica</taxon>
        <taxon>Cuscuta sect. Cleistogrammica</taxon>
    </lineage>
</organism>
<evidence type="ECO:0000313" key="2">
    <source>
        <dbReference type="EMBL" id="VFQ64754.1"/>
    </source>
</evidence>
<evidence type="ECO:0000256" key="1">
    <source>
        <dbReference type="SAM" id="MobiDB-lite"/>
    </source>
</evidence>
<dbReference type="EMBL" id="OOIL02000426">
    <property type="protein sequence ID" value="VFQ64754.1"/>
    <property type="molecule type" value="Genomic_DNA"/>
</dbReference>
<feature type="compositionally biased region" description="Acidic residues" evidence="1">
    <location>
        <begin position="47"/>
        <end position="59"/>
    </location>
</feature>
<proteinExistence type="predicted"/>